<comment type="caution">
    <text evidence="2">The sequence shown here is derived from an EMBL/GenBank/DDBJ whole genome shotgun (WGS) entry which is preliminary data.</text>
</comment>
<proteinExistence type="predicted"/>
<feature type="signal peptide" evidence="1">
    <location>
        <begin position="1"/>
        <end position="18"/>
    </location>
</feature>
<dbReference type="EMBL" id="NJGV01000002">
    <property type="protein sequence ID" value="OWY36171.1"/>
    <property type="molecule type" value="Genomic_DNA"/>
</dbReference>
<evidence type="ECO:0000256" key="1">
    <source>
        <dbReference type="SAM" id="SignalP"/>
    </source>
</evidence>
<evidence type="ECO:0000313" key="3">
    <source>
        <dbReference type="Proteomes" id="UP000214747"/>
    </source>
</evidence>
<dbReference type="Proteomes" id="UP000214747">
    <property type="component" value="Unassembled WGS sequence"/>
</dbReference>
<keyword evidence="3" id="KW-1185">Reference proteome</keyword>
<dbReference type="AlphaFoldDB" id="A0A225SY10"/>
<gene>
    <name evidence="2" type="ORF">CEJ45_02885</name>
</gene>
<evidence type="ECO:0000313" key="2">
    <source>
        <dbReference type="EMBL" id="OWY36171.1"/>
    </source>
</evidence>
<dbReference type="RefSeq" id="WP_034330072.1">
    <property type="nucleotide sequence ID" value="NZ_NJGV01000002.1"/>
</dbReference>
<keyword evidence="1" id="KW-0732">Signal</keyword>
<organism evidence="2 3">
    <name type="scientific">Herbaspirillum aquaticum</name>
    <dbReference type="NCBI Taxonomy" id="568783"/>
    <lineage>
        <taxon>Bacteria</taxon>
        <taxon>Pseudomonadati</taxon>
        <taxon>Pseudomonadota</taxon>
        <taxon>Betaproteobacteria</taxon>
        <taxon>Burkholderiales</taxon>
        <taxon>Oxalobacteraceae</taxon>
        <taxon>Herbaspirillum</taxon>
    </lineage>
</organism>
<evidence type="ECO:0008006" key="4">
    <source>
        <dbReference type="Google" id="ProtNLM"/>
    </source>
</evidence>
<dbReference type="PROSITE" id="PS51257">
    <property type="entry name" value="PROKAR_LIPOPROTEIN"/>
    <property type="match status" value="1"/>
</dbReference>
<accession>A0A225SY10</accession>
<feature type="chain" id="PRO_5011221318" description="YXWGXW repeat-containing protein" evidence="1">
    <location>
        <begin position="19"/>
        <end position="80"/>
    </location>
</feature>
<name>A0A225SY10_9BURK</name>
<dbReference type="GeneID" id="90164458"/>
<sequence length="80" mass="8934">MKSLLLIPALAAAFGLSGCVVTPPTVRPAYVAQPAYVAPPGVVYVQPTYASPGPGWVWEYHSYYGWGWHHPHYGWHRGWR</sequence>
<protein>
    <recommendedName>
        <fullName evidence="4">YXWGXW repeat-containing protein</fullName>
    </recommendedName>
</protein>
<reference evidence="2 3" key="1">
    <citation type="journal article" date="2010" name="Int. J. Syst. Evol. Microbiol.">
        <title>Reclassification of Herbaspirillum putei as a later heterotypic synonym of Herbaspirillum huttiense, with the description of H. huttiense subsp. huttiense subsp. nov. and H. huttiense subsp. putei subsp. nov., comb. nov., and description of Herbaspirillum aquaticum sp. nov.</title>
        <authorList>
            <person name="Dobritsa A.P."/>
            <person name="Reddy M.C."/>
            <person name="Samadpour M."/>
        </authorList>
    </citation>
    <scope>NUCLEOTIDE SEQUENCE [LARGE SCALE GENOMIC DNA]</scope>
    <source>
        <strain evidence="2 3">IEH 4430</strain>
    </source>
</reference>